<evidence type="ECO:0000313" key="4">
    <source>
        <dbReference type="Proteomes" id="UP000193450"/>
    </source>
</evidence>
<dbReference type="AlphaFoldDB" id="A0A1X9NCE4"/>
<dbReference type="GO" id="GO:0016758">
    <property type="term" value="F:hexosyltransferase activity"/>
    <property type="evidence" value="ECO:0007669"/>
    <property type="project" value="TreeGrafter"/>
</dbReference>
<dbReference type="STRING" id="716816.BST96_08180"/>
<name>A0A1X9NCE4_9GAMM</name>
<reference evidence="3 4" key="1">
    <citation type="submission" date="2016-11" db="EMBL/GenBank/DDBJ databases">
        <title>Trade-off between light-utilization and light-protection in marine flavobacteria.</title>
        <authorList>
            <person name="Kumagai Y."/>
        </authorList>
    </citation>
    <scope>NUCLEOTIDE SEQUENCE [LARGE SCALE GENOMIC DNA]</scope>
    <source>
        <strain evidence="3 4">NBRC 107125</strain>
    </source>
</reference>
<protein>
    <recommendedName>
        <fullName evidence="5">Glycosyltransferase</fullName>
    </recommendedName>
</protein>
<proteinExistence type="predicted"/>
<dbReference type="Proteomes" id="UP000193450">
    <property type="component" value="Chromosome"/>
</dbReference>
<gene>
    <name evidence="3" type="ORF">BST96_08180</name>
</gene>
<keyword evidence="2" id="KW-0808">Transferase</keyword>
<evidence type="ECO:0000313" key="3">
    <source>
        <dbReference type="EMBL" id="ARN74102.1"/>
    </source>
</evidence>
<accession>A0A1X9NCE4</accession>
<dbReference type="PANTHER" id="PTHR34136:SF1">
    <property type="entry name" value="UDP-N-ACETYL-D-MANNOSAMINURONIC ACID TRANSFERASE"/>
    <property type="match status" value="1"/>
</dbReference>
<dbReference type="KEGG" id="osg:BST96_08180"/>
<keyword evidence="1" id="KW-0328">Glycosyltransferase</keyword>
<evidence type="ECO:0000256" key="1">
    <source>
        <dbReference type="ARBA" id="ARBA00022676"/>
    </source>
</evidence>
<dbReference type="NCBIfam" id="TIGR00696">
    <property type="entry name" value="wecG_tagA_cpsF"/>
    <property type="match status" value="1"/>
</dbReference>
<dbReference type="OrthoDB" id="9808602at2"/>
<dbReference type="RefSeq" id="WP_157117903.1">
    <property type="nucleotide sequence ID" value="NZ_CP019343.1"/>
</dbReference>
<dbReference type="PANTHER" id="PTHR34136">
    <property type="match status" value="1"/>
</dbReference>
<evidence type="ECO:0000256" key="2">
    <source>
        <dbReference type="ARBA" id="ARBA00022679"/>
    </source>
</evidence>
<dbReference type="CDD" id="cd06533">
    <property type="entry name" value="Glyco_transf_WecG_TagA"/>
    <property type="match status" value="1"/>
</dbReference>
<dbReference type="InterPro" id="IPR004629">
    <property type="entry name" value="WecG_TagA_CpsF"/>
</dbReference>
<dbReference type="Pfam" id="PF03808">
    <property type="entry name" value="Glyco_tran_WecG"/>
    <property type="match status" value="1"/>
</dbReference>
<dbReference type="EMBL" id="CP019343">
    <property type="protein sequence ID" value="ARN74102.1"/>
    <property type="molecule type" value="Genomic_DNA"/>
</dbReference>
<evidence type="ECO:0008006" key="5">
    <source>
        <dbReference type="Google" id="ProtNLM"/>
    </source>
</evidence>
<organism evidence="3 4">
    <name type="scientific">Oceanicoccus sagamiensis</name>
    <dbReference type="NCBI Taxonomy" id="716816"/>
    <lineage>
        <taxon>Bacteria</taxon>
        <taxon>Pseudomonadati</taxon>
        <taxon>Pseudomonadota</taxon>
        <taxon>Gammaproteobacteria</taxon>
        <taxon>Cellvibrionales</taxon>
        <taxon>Spongiibacteraceae</taxon>
        <taxon>Oceanicoccus</taxon>
    </lineage>
</organism>
<keyword evidence="4" id="KW-1185">Reference proteome</keyword>
<sequence length="247" mass="27370">MNQTRMQVTGVPVDNIDMDGVVDHAQKMVAGNQQCTIFAMNPEKAVASLDDPELYDCLNSAGLLIADGIGIILASRIHGVPFKSRVPGSELMPRLCEMAAANSYPIFLFGAKEETNKLAAEKLVQTYPGLIIAGRQNGYVDESGMPDLINTINESGAKLLFVALGSPKQEYWMNQYKAQLDVLILQGVGGTFDVISGTVKRAPALWRFFHLEWLYRLLSQPRRFIRQSRLPAYVWLVIKSRLGLLKA</sequence>